<keyword evidence="1" id="KW-0812">Transmembrane</keyword>
<proteinExistence type="predicted"/>
<dbReference type="Proteomes" id="UP001139365">
    <property type="component" value="Unassembled WGS sequence"/>
</dbReference>
<name>A0AAE3JZ81_9BACT</name>
<keyword evidence="1" id="KW-1133">Transmembrane helix</keyword>
<accession>A0AAE3JZ81</accession>
<organism evidence="2 3">
    <name type="scientific">Candidatus Colimorpha enterica</name>
    <dbReference type="NCBI Taxonomy" id="3083063"/>
    <lineage>
        <taxon>Bacteria</taxon>
        <taxon>Pseudomonadati</taxon>
        <taxon>Bacteroidota</taxon>
        <taxon>Bacteroidia</taxon>
        <taxon>Bacteroidales</taxon>
        <taxon>Candidatus Colimorpha</taxon>
    </lineage>
</organism>
<evidence type="ECO:0000313" key="2">
    <source>
        <dbReference type="EMBL" id="MCI5754981.1"/>
    </source>
</evidence>
<dbReference type="EMBL" id="JALEMU010000029">
    <property type="protein sequence ID" value="MCI5754981.1"/>
    <property type="molecule type" value="Genomic_DNA"/>
</dbReference>
<reference evidence="2 3" key="1">
    <citation type="submission" date="2022-03" db="EMBL/GenBank/DDBJ databases">
        <title>Metagenome-assembled genomes from swine fecal metagenomes.</title>
        <authorList>
            <person name="Holman D.B."/>
            <person name="Kommadath A."/>
        </authorList>
    </citation>
    <scope>NUCLEOTIDE SEQUENCE [LARGE SCALE GENOMIC DNA]</scope>
    <source>
        <strain evidence="2">SUG147</strain>
    </source>
</reference>
<comment type="caution">
    <text evidence="2">The sequence shown here is derived from an EMBL/GenBank/DDBJ whole genome shotgun (WGS) entry which is preliminary data.</text>
</comment>
<sequence>MNNNIYADKIKKHRRLRFGALAVSLTVAVVALVIVVNAVFSALAQKFMLYADMTKEKIYGITEQSKDLLDDYRGTKEFSISIVFCQYADQLDSSYESKLVHNLAKQYAEEFDFVKVEYVDIINHPEAVNRYLATSVSQPKTTSVYIVKHDLTKPDEDKLQSRIYTLRSFYTFDSDTNKVFAFNGEYKMTAGILQLAGDSPVAYFVTGHGEKTEKSVMWTLFEDAGFDVKNIDLSKENLSDAAKVVVINDPKYDFMGAGGTVNEIKKLSDYLGNFGGLMVFMDPETGKLEELETLLSEWGIEFQRSTIRDFSNALDVNGRELVGEYTTEGTGASLTKNLRELESSPKAIFKNAMPINPTYKQNTDGTYTSAYGSSSRIFSPIFTTSSKKTAEAIPTGAAEEAGIKGVYNLMTVTVDSRYIKNEPHYSYVLAAGTASFADDAYIGGRSYANRDIIFNAMKNFGRKTVPLDLDFKVFEDEGLDITKAQANRLTVLITVVPSVIVFGVGIYVWTRRRYL</sequence>
<gene>
    <name evidence="2" type="ORF">MR241_01655</name>
</gene>
<protein>
    <submittedName>
        <fullName evidence="2">Gldg family protein</fullName>
    </submittedName>
</protein>
<keyword evidence="1" id="KW-0472">Membrane</keyword>
<dbReference type="AlphaFoldDB" id="A0AAE3JZ81"/>
<evidence type="ECO:0000313" key="3">
    <source>
        <dbReference type="Proteomes" id="UP001139365"/>
    </source>
</evidence>
<feature type="transmembrane region" description="Helical" evidence="1">
    <location>
        <begin position="489"/>
        <end position="509"/>
    </location>
</feature>
<evidence type="ECO:0000256" key="1">
    <source>
        <dbReference type="SAM" id="Phobius"/>
    </source>
</evidence>